<dbReference type="SUPFAM" id="SSF56645">
    <property type="entry name" value="Acyl-CoA dehydrogenase NM domain-like"/>
    <property type="match status" value="1"/>
</dbReference>
<dbReference type="SUPFAM" id="SSF47203">
    <property type="entry name" value="Acyl-CoA dehydrogenase C-terminal domain-like"/>
    <property type="match status" value="1"/>
</dbReference>
<dbReference type="InterPro" id="IPR036250">
    <property type="entry name" value="AcylCo_DH-like_C"/>
</dbReference>
<accession>A0ABS0CT19</accession>
<dbReference type="EMBL" id="JADLQX010000014">
    <property type="protein sequence ID" value="MBF6299787.1"/>
    <property type="molecule type" value="Genomic_DNA"/>
</dbReference>
<sequence length="351" mass="36708">MSTAEHQEFLASVRALLTKHAGSAAVRAAMDTELGYDPSLWRMLCEQIGVAALAIPEEYGGFGASLVESLLVVGELGRTLAGVPMLGSAVLGAQAVLLSGDAEACARLLPEVAEGTRTIAVCWAGESGWDEPGVHETDGALTGTAHYVLDGVSADTLVVVTPDGLFEVEPTAAGVTRRSAPTMDPTRKLAEITFAAAPALRLGSADPAATMARLRDIAWAAVAAEQVGAAERCLEMTVDYAKSRVQFGRVIGSFQALKHRMADMYVLLESARSASIAATAAVAANSPSAAEDVWAARVHCSEALNAIAADTIQLHGGIAITWEHDAHLFFKRAHADAQLFGTPRRPLTQPA</sequence>
<evidence type="ECO:0000259" key="7">
    <source>
        <dbReference type="Pfam" id="PF02771"/>
    </source>
</evidence>
<dbReference type="InterPro" id="IPR013786">
    <property type="entry name" value="AcylCoA_DH/ox_N"/>
</dbReference>
<gene>
    <name evidence="8" type="ORF">IU459_19900</name>
</gene>
<evidence type="ECO:0000313" key="8">
    <source>
        <dbReference type="EMBL" id="MBF6299787.1"/>
    </source>
</evidence>
<dbReference type="Gene3D" id="1.10.540.10">
    <property type="entry name" value="Acyl-CoA dehydrogenase/oxidase, N-terminal domain"/>
    <property type="match status" value="1"/>
</dbReference>
<evidence type="ECO:0000256" key="1">
    <source>
        <dbReference type="ARBA" id="ARBA00001974"/>
    </source>
</evidence>
<dbReference type="InterPro" id="IPR037069">
    <property type="entry name" value="AcylCoA_DH/ox_N_sf"/>
</dbReference>
<dbReference type="PANTHER" id="PTHR43884:SF20">
    <property type="entry name" value="ACYL-COA DEHYDROGENASE FADE28"/>
    <property type="match status" value="1"/>
</dbReference>
<evidence type="ECO:0000259" key="6">
    <source>
        <dbReference type="Pfam" id="PF00441"/>
    </source>
</evidence>
<dbReference type="Pfam" id="PF02771">
    <property type="entry name" value="Acyl-CoA_dh_N"/>
    <property type="match status" value="1"/>
</dbReference>
<comment type="similarity">
    <text evidence="2">Belongs to the acyl-CoA dehydrogenase family.</text>
</comment>
<name>A0ABS0CT19_9NOCA</name>
<evidence type="ECO:0000313" key="9">
    <source>
        <dbReference type="Proteomes" id="UP000702209"/>
    </source>
</evidence>
<dbReference type="Gene3D" id="1.20.140.10">
    <property type="entry name" value="Butyryl-CoA Dehydrogenase, subunit A, domain 3"/>
    <property type="match status" value="1"/>
</dbReference>
<keyword evidence="3" id="KW-0285">Flavoprotein</keyword>
<dbReference type="RefSeq" id="WP_195131038.1">
    <property type="nucleotide sequence ID" value="NZ_JADLQX010000014.1"/>
</dbReference>
<keyword evidence="9" id="KW-1185">Reference proteome</keyword>
<feature type="domain" description="Acyl-CoA dehydrogenase/oxidase N-terminal" evidence="7">
    <location>
        <begin position="3"/>
        <end position="115"/>
    </location>
</feature>
<reference evidence="8 9" key="1">
    <citation type="submission" date="2020-10" db="EMBL/GenBank/DDBJ databases">
        <title>Identification of Nocardia species via Next-generation sequencing and recognition of intraspecies genetic diversity.</title>
        <authorList>
            <person name="Li P."/>
            <person name="Li P."/>
            <person name="Lu B."/>
        </authorList>
    </citation>
    <scope>NUCLEOTIDE SEQUENCE [LARGE SCALE GENOMIC DNA]</scope>
    <source>
        <strain evidence="8 9">BJ06-0157</strain>
    </source>
</reference>
<dbReference type="InterPro" id="IPR009075">
    <property type="entry name" value="AcylCo_DH/oxidase_C"/>
</dbReference>
<keyword evidence="5" id="KW-0560">Oxidoreductase</keyword>
<dbReference type="InterPro" id="IPR009100">
    <property type="entry name" value="AcylCoA_DH/oxidase_NM_dom_sf"/>
</dbReference>
<proteinExistence type="inferred from homology"/>
<evidence type="ECO:0000256" key="4">
    <source>
        <dbReference type="ARBA" id="ARBA00022827"/>
    </source>
</evidence>
<organism evidence="8 9">
    <name type="scientific">Nocardia amamiensis</name>
    <dbReference type="NCBI Taxonomy" id="404578"/>
    <lineage>
        <taxon>Bacteria</taxon>
        <taxon>Bacillati</taxon>
        <taxon>Actinomycetota</taxon>
        <taxon>Actinomycetes</taxon>
        <taxon>Mycobacteriales</taxon>
        <taxon>Nocardiaceae</taxon>
        <taxon>Nocardia</taxon>
    </lineage>
</organism>
<dbReference type="Pfam" id="PF00441">
    <property type="entry name" value="Acyl-CoA_dh_1"/>
    <property type="match status" value="1"/>
</dbReference>
<evidence type="ECO:0000256" key="2">
    <source>
        <dbReference type="ARBA" id="ARBA00009347"/>
    </source>
</evidence>
<keyword evidence="4" id="KW-0274">FAD</keyword>
<comment type="cofactor">
    <cofactor evidence="1">
        <name>FAD</name>
        <dbReference type="ChEBI" id="CHEBI:57692"/>
    </cofactor>
</comment>
<dbReference type="Proteomes" id="UP000702209">
    <property type="component" value="Unassembled WGS sequence"/>
</dbReference>
<comment type="caution">
    <text evidence="8">The sequence shown here is derived from an EMBL/GenBank/DDBJ whole genome shotgun (WGS) entry which is preliminary data.</text>
</comment>
<evidence type="ECO:0000256" key="3">
    <source>
        <dbReference type="ARBA" id="ARBA00022630"/>
    </source>
</evidence>
<protein>
    <submittedName>
        <fullName evidence="8">Acyl-CoA dehydrogenase family protein</fullName>
    </submittedName>
</protein>
<dbReference type="PANTHER" id="PTHR43884">
    <property type="entry name" value="ACYL-COA DEHYDROGENASE"/>
    <property type="match status" value="1"/>
</dbReference>
<feature type="domain" description="Acyl-CoA dehydrogenase/oxidase C-terminal" evidence="6">
    <location>
        <begin position="220"/>
        <end position="342"/>
    </location>
</feature>
<evidence type="ECO:0000256" key="5">
    <source>
        <dbReference type="ARBA" id="ARBA00023002"/>
    </source>
</evidence>